<evidence type="ECO:0000313" key="3">
    <source>
        <dbReference type="Proteomes" id="UP001375743"/>
    </source>
</evidence>
<evidence type="ECO:0000256" key="1">
    <source>
        <dbReference type="SAM" id="SignalP"/>
    </source>
</evidence>
<protein>
    <recommendedName>
        <fullName evidence="4">Lipoprotein</fullName>
    </recommendedName>
</protein>
<evidence type="ECO:0008006" key="4">
    <source>
        <dbReference type="Google" id="ProtNLM"/>
    </source>
</evidence>
<gene>
    <name evidence="2" type="ORF">U1T56_09245</name>
</gene>
<comment type="caution">
    <text evidence="2">The sequence shown here is derived from an EMBL/GenBank/DDBJ whole genome shotgun (WGS) entry which is preliminary data.</text>
</comment>
<proteinExistence type="predicted"/>
<dbReference type="EMBL" id="JBBLZC010000007">
    <property type="protein sequence ID" value="MEK0083339.1"/>
    <property type="molecule type" value="Genomic_DNA"/>
</dbReference>
<dbReference type="PROSITE" id="PS51257">
    <property type="entry name" value="PROKAR_LIPOPROTEIN"/>
    <property type="match status" value="1"/>
</dbReference>
<feature type="chain" id="PRO_5046591857" description="Lipoprotein" evidence="1">
    <location>
        <begin position="18"/>
        <end position="173"/>
    </location>
</feature>
<dbReference type="RefSeq" id="WP_418159182.1">
    <property type="nucleotide sequence ID" value="NZ_JBBLZC010000007.1"/>
</dbReference>
<keyword evidence="1" id="KW-0732">Signal</keyword>
<name>A0ABU8XSH9_9PROT</name>
<sequence>MKARAPLVLLLAAGALAGCTSTRSAAAPAASLCPRVAIINGLGSLEQPAADGSGEPAYRAALENIDGSCRPDGNDLAVDIAVDVTVQPGPALRNGGRIEVPYFVAVSAPNGDVLDRQDYVAKIDLAPGARRGGVTETFSQRFVGQKQGAAGYQVLFGFTLPQDEALRQRRQNS</sequence>
<organism evidence="2 3">
    <name type="scientific">Benzoatithermus flavus</name>
    <dbReference type="NCBI Taxonomy" id="3108223"/>
    <lineage>
        <taxon>Bacteria</taxon>
        <taxon>Pseudomonadati</taxon>
        <taxon>Pseudomonadota</taxon>
        <taxon>Alphaproteobacteria</taxon>
        <taxon>Geminicoccales</taxon>
        <taxon>Geminicoccaceae</taxon>
        <taxon>Benzoatithermus</taxon>
    </lineage>
</organism>
<keyword evidence="3" id="KW-1185">Reference proteome</keyword>
<evidence type="ECO:0000313" key="2">
    <source>
        <dbReference type="EMBL" id="MEK0083339.1"/>
    </source>
</evidence>
<dbReference type="Proteomes" id="UP001375743">
    <property type="component" value="Unassembled WGS sequence"/>
</dbReference>
<reference evidence="2 3" key="1">
    <citation type="submission" date="2024-01" db="EMBL/GenBank/DDBJ databases">
        <title>Multi-omics insights into the function and evolution of sodium benzoate biodegradation pathways in Benzoatithermus flavus gen. nov., sp. nov. from hot spring.</title>
        <authorList>
            <person name="Hu C.-J."/>
            <person name="Li W.-J."/>
        </authorList>
    </citation>
    <scope>NUCLEOTIDE SEQUENCE [LARGE SCALE GENOMIC DNA]</scope>
    <source>
        <strain evidence="2 3">SYSU G07066</strain>
    </source>
</reference>
<feature type="signal peptide" evidence="1">
    <location>
        <begin position="1"/>
        <end position="17"/>
    </location>
</feature>
<accession>A0ABU8XSH9</accession>